<dbReference type="GO" id="GO:0005634">
    <property type="term" value="C:nucleus"/>
    <property type="evidence" value="ECO:0007669"/>
    <property type="project" value="TreeGrafter"/>
</dbReference>
<sequence>MATSNVFGIIVAGRLLQTNFVQAGETEFVAEVSNSDSINHIVVFLTGVSPFPDLLGGSVYIRWQNVGSTAGDWNYLGHISNSKASAIFRISQLNKGASGQNGSSSSMFASSGSFSNINALVASAQIGIMVEPLTTIESRVPAQGSQASQQSAVAEFTEKMLRNFLNAMQSFAIAMPSQSTFSSMGNGSARQEVVPLSKVQEWFSTFQRRLQINPNFWKNMSD</sequence>
<dbReference type="InterPro" id="IPR048364">
    <property type="entry name" value="Hikeshi-like_C"/>
</dbReference>
<dbReference type="PANTHER" id="PTHR12925:SF0">
    <property type="entry name" value="PROTEIN HIKESHI"/>
    <property type="match status" value="1"/>
</dbReference>
<dbReference type="GO" id="GO:0030544">
    <property type="term" value="F:Hsp70 protein binding"/>
    <property type="evidence" value="ECO:0007669"/>
    <property type="project" value="TreeGrafter"/>
</dbReference>
<evidence type="ECO:0000259" key="2">
    <source>
        <dbReference type="Pfam" id="PF05603"/>
    </source>
</evidence>
<comment type="similarity">
    <text evidence="1">Belongs to the OPI10 family.</text>
</comment>
<organism evidence="4 5">
    <name type="scientific">Ditylenchus dipsaci</name>
    <dbReference type="NCBI Taxonomy" id="166011"/>
    <lineage>
        <taxon>Eukaryota</taxon>
        <taxon>Metazoa</taxon>
        <taxon>Ecdysozoa</taxon>
        <taxon>Nematoda</taxon>
        <taxon>Chromadorea</taxon>
        <taxon>Rhabditida</taxon>
        <taxon>Tylenchina</taxon>
        <taxon>Tylenchomorpha</taxon>
        <taxon>Sphaerularioidea</taxon>
        <taxon>Anguinidae</taxon>
        <taxon>Anguininae</taxon>
        <taxon>Ditylenchus</taxon>
    </lineage>
</organism>
<dbReference type="GO" id="GO:0006606">
    <property type="term" value="P:protein import into nucleus"/>
    <property type="evidence" value="ECO:0007669"/>
    <property type="project" value="TreeGrafter"/>
</dbReference>
<keyword evidence="4" id="KW-1185">Reference proteome</keyword>
<feature type="domain" description="Hikeshi-like N-terminal" evidence="2">
    <location>
        <begin position="10"/>
        <end position="145"/>
    </location>
</feature>
<dbReference type="AlphaFoldDB" id="A0A915DQD0"/>
<reference evidence="5" key="1">
    <citation type="submission" date="2022-11" db="UniProtKB">
        <authorList>
            <consortium name="WormBaseParasite"/>
        </authorList>
    </citation>
    <scope>IDENTIFICATION</scope>
</reference>
<dbReference type="GO" id="GO:0005829">
    <property type="term" value="C:cytosol"/>
    <property type="evidence" value="ECO:0007669"/>
    <property type="project" value="TreeGrafter"/>
</dbReference>
<evidence type="ECO:0000256" key="1">
    <source>
        <dbReference type="ARBA" id="ARBA00006623"/>
    </source>
</evidence>
<dbReference type="WBParaSite" id="jg22016">
    <property type="protein sequence ID" value="jg22016"/>
    <property type="gene ID" value="jg22016"/>
</dbReference>
<dbReference type="InterPro" id="IPR008493">
    <property type="entry name" value="Hikeshi-like_N"/>
</dbReference>
<dbReference type="GO" id="GO:0061608">
    <property type="term" value="F:nuclear import signal receptor activity"/>
    <property type="evidence" value="ECO:0007669"/>
    <property type="project" value="TreeGrafter"/>
</dbReference>
<dbReference type="Proteomes" id="UP000887574">
    <property type="component" value="Unplaced"/>
</dbReference>
<evidence type="ECO:0000313" key="5">
    <source>
        <dbReference type="WBParaSite" id="jg22016"/>
    </source>
</evidence>
<dbReference type="PANTHER" id="PTHR12925">
    <property type="entry name" value="HIKESHI FAMILY MEMBER"/>
    <property type="match status" value="1"/>
</dbReference>
<proteinExistence type="inferred from homology"/>
<dbReference type="Pfam" id="PF21057">
    <property type="entry name" value="Hikeshi-like_C"/>
    <property type="match status" value="1"/>
</dbReference>
<feature type="domain" description="Hikeshi-like C-terminal" evidence="3">
    <location>
        <begin position="152"/>
        <end position="219"/>
    </location>
</feature>
<evidence type="ECO:0000259" key="3">
    <source>
        <dbReference type="Pfam" id="PF21057"/>
    </source>
</evidence>
<accession>A0A915DQD0</accession>
<protein>
    <submittedName>
        <fullName evidence="5">Hikeshi-like domain-containing protein</fullName>
    </submittedName>
</protein>
<dbReference type="Pfam" id="PF05603">
    <property type="entry name" value="Hikeshi-like_N"/>
    <property type="match status" value="1"/>
</dbReference>
<dbReference type="InterPro" id="IPR031318">
    <property type="entry name" value="OPI10"/>
</dbReference>
<name>A0A915DQD0_9BILA</name>
<evidence type="ECO:0000313" key="4">
    <source>
        <dbReference type="Proteomes" id="UP000887574"/>
    </source>
</evidence>